<proteinExistence type="predicted"/>
<organism evidence="8 9">
    <name type="scientific">Alloscardovia macacae</name>
    <dbReference type="NCBI Taxonomy" id="1160091"/>
    <lineage>
        <taxon>Bacteria</taxon>
        <taxon>Bacillati</taxon>
        <taxon>Actinomycetota</taxon>
        <taxon>Actinomycetes</taxon>
        <taxon>Bifidobacteriales</taxon>
        <taxon>Bifidobacteriaceae</taxon>
        <taxon>Alloscardovia</taxon>
    </lineage>
</organism>
<comment type="caution">
    <text evidence="8">The sequence shown here is derived from an EMBL/GenBank/DDBJ whole genome shotgun (WGS) entry which is preliminary data.</text>
</comment>
<evidence type="ECO:0000313" key="9">
    <source>
        <dbReference type="Proteomes" id="UP000243540"/>
    </source>
</evidence>
<sequence length="175" mass="18737">MRPAAYRITRLLSTSSGEYGLQLGASMPRASPQYSAELILEMLEVTLAKGVSLPRALSVLGSVLSSAQGEYLRDVAEQLSSGTSWESAWKDAVADSDLLGIVHDVLEPAYKRGASPTLRIENAIEQLQDSENYALSSATHELSVRILMPLGLCFLPGFVALTVVPLLSAWFGALG</sequence>
<feature type="domain" description="Type II secretion system protein GspF" evidence="7">
    <location>
        <begin position="42"/>
        <end position="162"/>
    </location>
</feature>
<dbReference type="EMBL" id="NEKC01000003">
    <property type="protein sequence ID" value="OTA29830.1"/>
    <property type="molecule type" value="Genomic_DNA"/>
</dbReference>
<accession>A0A1Y2SZE7</accession>
<evidence type="ECO:0000256" key="1">
    <source>
        <dbReference type="ARBA" id="ARBA00004651"/>
    </source>
</evidence>
<dbReference type="RefSeq" id="WP_086106116.1">
    <property type="nucleotide sequence ID" value="NZ_NEKB01000009.1"/>
</dbReference>
<keyword evidence="4 6" id="KW-1133">Transmembrane helix</keyword>
<keyword evidence="5 6" id="KW-0472">Membrane</keyword>
<gene>
    <name evidence="8" type="ORF">B9T39_01755</name>
</gene>
<dbReference type="STRING" id="1160091.B9T39_01755"/>
<dbReference type="OrthoDB" id="3267562at2"/>
<dbReference type="AlphaFoldDB" id="A0A1Y2SZE7"/>
<comment type="subcellular location">
    <subcellularLocation>
        <location evidence="1">Cell membrane</location>
        <topology evidence="1">Multi-pass membrane protein</topology>
    </subcellularLocation>
</comment>
<dbReference type="Pfam" id="PF00482">
    <property type="entry name" value="T2SSF"/>
    <property type="match status" value="1"/>
</dbReference>
<protein>
    <recommendedName>
        <fullName evidence="7">Type II secretion system protein GspF domain-containing protein</fullName>
    </recommendedName>
</protein>
<evidence type="ECO:0000259" key="7">
    <source>
        <dbReference type="Pfam" id="PF00482"/>
    </source>
</evidence>
<reference evidence="8 9" key="1">
    <citation type="submission" date="2017-04" db="EMBL/GenBank/DDBJ databases">
        <title>Draft genome sequences of Alloscardovia macacae UMA81211 and UMA81212 isolated from the feces of a rhesus macaque (Macaca mulatta).</title>
        <authorList>
            <person name="Albert K."/>
            <person name="Sela D.A."/>
        </authorList>
    </citation>
    <scope>NUCLEOTIDE SEQUENCE [LARGE SCALE GENOMIC DNA]</scope>
    <source>
        <strain evidence="8 9">UMA81212</strain>
    </source>
</reference>
<evidence type="ECO:0000256" key="2">
    <source>
        <dbReference type="ARBA" id="ARBA00022475"/>
    </source>
</evidence>
<evidence type="ECO:0000256" key="4">
    <source>
        <dbReference type="ARBA" id="ARBA00022989"/>
    </source>
</evidence>
<dbReference type="InterPro" id="IPR018076">
    <property type="entry name" value="T2SS_GspF_dom"/>
</dbReference>
<keyword evidence="3 6" id="KW-0812">Transmembrane</keyword>
<evidence type="ECO:0000256" key="5">
    <source>
        <dbReference type="ARBA" id="ARBA00023136"/>
    </source>
</evidence>
<dbReference type="Proteomes" id="UP000243540">
    <property type="component" value="Unassembled WGS sequence"/>
</dbReference>
<evidence type="ECO:0000313" key="8">
    <source>
        <dbReference type="EMBL" id="OTA29830.1"/>
    </source>
</evidence>
<keyword evidence="2" id="KW-1003">Cell membrane</keyword>
<name>A0A1Y2SZE7_9BIFI</name>
<evidence type="ECO:0000256" key="3">
    <source>
        <dbReference type="ARBA" id="ARBA00022692"/>
    </source>
</evidence>
<evidence type="ECO:0000256" key="6">
    <source>
        <dbReference type="SAM" id="Phobius"/>
    </source>
</evidence>
<dbReference type="GO" id="GO:0005886">
    <property type="term" value="C:plasma membrane"/>
    <property type="evidence" value="ECO:0007669"/>
    <property type="project" value="UniProtKB-SubCell"/>
</dbReference>
<feature type="transmembrane region" description="Helical" evidence="6">
    <location>
        <begin position="146"/>
        <end position="171"/>
    </location>
</feature>